<dbReference type="PROSITE" id="PS50883">
    <property type="entry name" value="EAL"/>
    <property type="match status" value="1"/>
</dbReference>
<evidence type="ECO:0000256" key="1">
    <source>
        <dbReference type="SAM" id="Phobius"/>
    </source>
</evidence>
<feature type="transmembrane region" description="Helical" evidence="1">
    <location>
        <begin position="39"/>
        <end position="60"/>
    </location>
</feature>
<dbReference type="InterPro" id="IPR043128">
    <property type="entry name" value="Rev_trsase/Diguanyl_cyclase"/>
</dbReference>
<evidence type="ECO:0000259" key="3">
    <source>
        <dbReference type="PROSITE" id="PS50887"/>
    </source>
</evidence>
<dbReference type="PROSITE" id="PS50887">
    <property type="entry name" value="GGDEF"/>
    <property type="match status" value="1"/>
</dbReference>
<dbReference type="OrthoDB" id="3307592at2"/>
<feature type="domain" description="EAL" evidence="2">
    <location>
        <begin position="530"/>
        <end position="792"/>
    </location>
</feature>
<comment type="caution">
    <text evidence="4">The sequence shown here is derived from an EMBL/GenBank/DDBJ whole genome shotgun (WGS) entry which is preliminary data.</text>
</comment>
<keyword evidence="1" id="KW-1133">Transmembrane helix</keyword>
<feature type="domain" description="GGDEF" evidence="3">
    <location>
        <begin position="393"/>
        <end position="521"/>
    </location>
</feature>
<organism evidence="4 5">
    <name type="scientific">Micromonospora zingiberis</name>
    <dbReference type="NCBI Taxonomy" id="2053011"/>
    <lineage>
        <taxon>Bacteria</taxon>
        <taxon>Bacillati</taxon>
        <taxon>Actinomycetota</taxon>
        <taxon>Actinomycetes</taxon>
        <taxon>Micromonosporales</taxon>
        <taxon>Micromonosporaceae</taxon>
        <taxon>Micromonospora</taxon>
    </lineage>
</organism>
<gene>
    <name evidence="4" type="ORF">E0H26_11445</name>
</gene>
<sequence length="802" mass="85296">MARSHELTRVRAVTQVALLPTTDPTVEVAARDRQITPRYVWTTVAVAALGAAWCAANFTVGAGTEALAYTFVPVGGVFAAASVVDLLRRADLAPVTRRFWRALLVAAVAITIGYGWLALDMLTHAAETRTRSMPLPAAACVAIGFVVAIWAVARVPVVEAGGVERWRILLDRMIAFLGCAALLCYVGLAPMLAADEPWSPQAMALVGLAFLVAVGAATKVSFVAGGPVDRVALRLVAASGGVTAGLVAVLAVRYGYVAAIPAQAIVMPLTPVLFTLGVRAQWRAELGTRRGRPRNGMLLPYLAVVAVDVPLLAVAFGAPLNWPVRVVLIAAVVVTALVSARQFIAYRENARLLRNTRVQEERLQYEVSHDGLTGLANRVLFRDRLASALTATTPASVLLVDLDDFKTVNDLLGHGVGDRLLVSVAQLLRAEVGDDGLPVRVAGDEFAVLLAGAETDPEELAGRLLAALDQPISQHRLLVQASIGIADAVPGATVDSVLRDADVAMYTAKQRGKASFVRYVDGMGEPVLAHMQLGGELRRALDDNELRVVYQPILRLDDNRLVGVEALVRWHHPTRGVVGPAEFIPAAERTGLIVPLGRFVLRETCRQAAAWSLEFGPDALREAGLNVSARQLHDPDFVADVTAALADSGLPCEQLVLEVTESAVLRGQQVSRTLVELDRMGIRLSLDDFGTGESSLSLLRAFPAAIVKLDKSFVDGIEIDDGQAAAADARQAVARAVIQLAHALGLETVAEGVESAEQVAVLRDLGYTRGQGYYLARPMTADGVSGLLAHQQTADLGANWPP</sequence>
<evidence type="ECO:0000259" key="2">
    <source>
        <dbReference type="PROSITE" id="PS50883"/>
    </source>
</evidence>
<dbReference type="Gene3D" id="3.20.20.450">
    <property type="entry name" value="EAL domain"/>
    <property type="match status" value="1"/>
</dbReference>
<dbReference type="InterPro" id="IPR035919">
    <property type="entry name" value="EAL_sf"/>
</dbReference>
<feature type="transmembrane region" description="Helical" evidence="1">
    <location>
        <begin position="134"/>
        <end position="153"/>
    </location>
</feature>
<evidence type="ECO:0000313" key="4">
    <source>
        <dbReference type="EMBL" id="TCB97529.1"/>
    </source>
</evidence>
<feature type="transmembrane region" description="Helical" evidence="1">
    <location>
        <begin position="174"/>
        <end position="193"/>
    </location>
</feature>
<dbReference type="Proteomes" id="UP000292274">
    <property type="component" value="Unassembled WGS sequence"/>
</dbReference>
<feature type="transmembrane region" description="Helical" evidence="1">
    <location>
        <begin position="205"/>
        <end position="224"/>
    </location>
</feature>
<dbReference type="Pfam" id="PF00990">
    <property type="entry name" value="GGDEF"/>
    <property type="match status" value="1"/>
</dbReference>
<dbReference type="InterPro" id="IPR001633">
    <property type="entry name" value="EAL_dom"/>
</dbReference>
<dbReference type="AlphaFoldDB" id="A0A4R0GPC2"/>
<dbReference type="SUPFAM" id="SSF55073">
    <property type="entry name" value="Nucleotide cyclase"/>
    <property type="match status" value="1"/>
</dbReference>
<dbReference type="InterPro" id="IPR029787">
    <property type="entry name" value="Nucleotide_cyclase"/>
</dbReference>
<dbReference type="SMART" id="SM00052">
    <property type="entry name" value="EAL"/>
    <property type="match status" value="1"/>
</dbReference>
<dbReference type="InterPro" id="IPR052155">
    <property type="entry name" value="Biofilm_reg_signaling"/>
</dbReference>
<dbReference type="PANTHER" id="PTHR44757">
    <property type="entry name" value="DIGUANYLATE CYCLASE DGCP"/>
    <property type="match status" value="1"/>
</dbReference>
<feature type="transmembrane region" description="Helical" evidence="1">
    <location>
        <begin position="231"/>
        <end position="252"/>
    </location>
</feature>
<protein>
    <submittedName>
        <fullName evidence="4">EAL domain-containing protein</fullName>
    </submittedName>
</protein>
<keyword evidence="5" id="KW-1185">Reference proteome</keyword>
<evidence type="ECO:0000313" key="5">
    <source>
        <dbReference type="Proteomes" id="UP000292274"/>
    </source>
</evidence>
<feature type="transmembrane region" description="Helical" evidence="1">
    <location>
        <begin position="298"/>
        <end position="318"/>
    </location>
</feature>
<reference evidence="4 5" key="1">
    <citation type="submission" date="2019-02" db="EMBL/GenBank/DDBJ databases">
        <title>Jishengella sp. nov., isolated from a root of Zingiber montanum.</title>
        <authorList>
            <person name="Kuncharoen N."/>
            <person name="Kudo T."/>
            <person name="Masahiro Y."/>
            <person name="Ohkuma M."/>
            <person name="Tanasupawat S."/>
        </authorList>
    </citation>
    <scope>NUCLEOTIDE SEQUENCE [LARGE SCALE GENOMIC DNA]</scope>
    <source>
        <strain evidence="4 5">PLAI 1-1</strain>
    </source>
</reference>
<dbReference type="NCBIfam" id="TIGR00254">
    <property type="entry name" value="GGDEF"/>
    <property type="match status" value="1"/>
</dbReference>
<dbReference type="SUPFAM" id="SSF141868">
    <property type="entry name" value="EAL domain-like"/>
    <property type="match status" value="1"/>
</dbReference>
<feature type="transmembrane region" description="Helical" evidence="1">
    <location>
        <begin position="99"/>
        <end position="119"/>
    </location>
</feature>
<accession>A0A4R0GPC2</accession>
<keyword evidence="1" id="KW-0812">Transmembrane</keyword>
<feature type="transmembrane region" description="Helical" evidence="1">
    <location>
        <begin position="258"/>
        <end position="278"/>
    </location>
</feature>
<dbReference type="Pfam" id="PF00563">
    <property type="entry name" value="EAL"/>
    <property type="match status" value="1"/>
</dbReference>
<dbReference type="InterPro" id="IPR000160">
    <property type="entry name" value="GGDEF_dom"/>
</dbReference>
<keyword evidence="1" id="KW-0472">Membrane</keyword>
<name>A0A4R0GPC2_9ACTN</name>
<dbReference type="EMBL" id="SJJR01000006">
    <property type="protein sequence ID" value="TCB97529.1"/>
    <property type="molecule type" value="Genomic_DNA"/>
</dbReference>
<dbReference type="CDD" id="cd01948">
    <property type="entry name" value="EAL"/>
    <property type="match status" value="1"/>
</dbReference>
<dbReference type="SMART" id="SM00267">
    <property type="entry name" value="GGDEF"/>
    <property type="match status" value="1"/>
</dbReference>
<dbReference type="PANTHER" id="PTHR44757:SF2">
    <property type="entry name" value="BIOFILM ARCHITECTURE MAINTENANCE PROTEIN MBAA"/>
    <property type="match status" value="1"/>
</dbReference>
<dbReference type="Gene3D" id="3.30.70.270">
    <property type="match status" value="1"/>
</dbReference>
<proteinExistence type="predicted"/>
<feature type="transmembrane region" description="Helical" evidence="1">
    <location>
        <begin position="66"/>
        <end position="87"/>
    </location>
</feature>
<dbReference type="CDD" id="cd01949">
    <property type="entry name" value="GGDEF"/>
    <property type="match status" value="1"/>
</dbReference>